<organism evidence="1 3">
    <name type="scientific">Decorospora gaudefroyi</name>
    <dbReference type="NCBI Taxonomy" id="184978"/>
    <lineage>
        <taxon>Eukaryota</taxon>
        <taxon>Fungi</taxon>
        <taxon>Dikarya</taxon>
        <taxon>Ascomycota</taxon>
        <taxon>Pezizomycotina</taxon>
        <taxon>Dothideomycetes</taxon>
        <taxon>Pleosporomycetidae</taxon>
        <taxon>Pleosporales</taxon>
        <taxon>Pleosporineae</taxon>
        <taxon>Pleosporaceae</taxon>
        <taxon>Decorospora</taxon>
    </lineage>
</organism>
<reference evidence="1" key="1">
    <citation type="submission" date="2020-01" db="EMBL/GenBank/DDBJ databases">
        <authorList>
            <consortium name="DOE Joint Genome Institute"/>
            <person name="Haridas S."/>
            <person name="Albert R."/>
            <person name="Binder M."/>
            <person name="Bloem J."/>
            <person name="Labutti K."/>
            <person name="Salamov A."/>
            <person name="Andreopoulos B."/>
            <person name="Baker S.E."/>
            <person name="Barry K."/>
            <person name="Bills G."/>
            <person name="Bluhm B.H."/>
            <person name="Cannon C."/>
            <person name="Castanera R."/>
            <person name="Culley D.E."/>
            <person name="Daum C."/>
            <person name="Ezra D."/>
            <person name="Gonzalez J.B."/>
            <person name="Henrissat B."/>
            <person name="Kuo A."/>
            <person name="Liang C."/>
            <person name="Lipzen A."/>
            <person name="Lutzoni F."/>
            <person name="Magnuson J."/>
            <person name="Mondo S."/>
            <person name="Nolan M."/>
            <person name="Ohm R."/>
            <person name="Pangilinan J."/>
            <person name="Park H.-J."/>
            <person name="Ramirez L."/>
            <person name="Alfaro M."/>
            <person name="Sun H."/>
            <person name="Tritt A."/>
            <person name="Yoshinaga Y."/>
            <person name="Zwiers L.-H."/>
            <person name="Turgeon B.G."/>
            <person name="Goodwin S.B."/>
            <person name="Spatafora J.W."/>
            <person name="Crous P.W."/>
            <person name="Grigoriev I.V."/>
        </authorList>
    </citation>
    <scope>NUCLEOTIDE SEQUENCE</scope>
    <source>
        <strain evidence="1">P77</strain>
    </source>
</reference>
<dbReference type="EMBL" id="ML975337">
    <property type="protein sequence ID" value="KAF1832515.1"/>
    <property type="molecule type" value="Genomic_DNA"/>
</dbReference>
<dbReference type="AlphaFoldDB" id="A0A6A5K1U5"/>
<evidence type="ECO:0000313" key="3">
    <source>
        <dbReference type="Proteomes" id="UP000800040"/>
    </source>
</evidence>
<protein>
    <submittedName>
        <fullName evidence="1">Uncharacterized protein</fullName>
    </submittedName>
</protein>
<name>A0A6A5K1U5_9PLEO</name>
<dbReference type="OrthoDB" id="3684889at2759"/>
<sequence>MDNDYVYHNATALERRASNIGVAVSRLSNELQSHIALYSKAECLSLYETIQQKLPRELRDMICTFALPHKTVPVRPRDQDCLGYETTLPTTWISDLRDGNYEHLLDSDYVGTETKREMAEEWYRVTKFRIDACVYQELLVEATTSPAVLTDFLNHDRWGFGIDVRKQIRNVCIYFCCEETRPPDFTDLPAQLQCIATITSAKVNLKLLFASHTIGNFSIFSGLPILEDVPDLNAEMENFRSGFPVMEEFLGRGRKLECGGRSLYECVW</sequence>
<dbReference type="Proteomes" id="UP000800040">
    <property type="component" value="Unassembled WGS sequence"/>
</dbReference>
<keyword evidence="3" id="KW-1185">Reference proteome</keyword>
<accession>A0A6A5K1U5</accession>
<dbReference type="EMBL" id="ML975358">
    <property type="protein sequence ID" value="KAF1831625.1"/>
    <property type="molecule type" value="Genomic_DNA"/>
</dbReference>
<evidence type="ECO:0000313" key="2">
    <source>
        <dbReference type="EMBL" id="KAF1832515.1"/>
    </source>
</evidence>
<gene>
    <name evidence="2" type="ORF">BDW02DRAFT_649098</name>
    <name evidence="1" type="ORF">BDW02DRAFT_649734</name>
</gene>
<proteinExistence type="predicted"/>
<evidence type="ECO:0000313" key="1">
    <source>
        <dbReference type="EMBL" id="KAF1831625.1"/>
    </source>
</evidence>